<keyword evidence="5" id="KW-1185">Reference proteome</keyword>
<protein>
    <submittedName>
        <fullName evidence="4">FAD-binding protein</fullName>
    </submittedName>
</protein>
<dbReference type="Gene3D" id="1.10.45.10">
    <property type="entry name" value="Vanillyl-alcohol Oxidase, Chain A, domain 4"/>
    <property type="match status" value="1"/>
</dbReference>
<dbReference type="GO" id="GO:0080049">
    <property type="term" value="F:L-gulono-1,4-lactone dehydrogenase activity"/>
    <property type="evidence" value="ECO:0007669"/>
    <property type="project" value="TreeGrafter"/>
</dbReference>
<dbReference type="GO" id="GO:0003885">
    <property type="term" value="F:D-arabinono-1,4-lactone oxidase activity"/>
    <property type="evidence" value="ECO:0007669"/>
    <property type="project" value="InterPro"/>
</dbReference>
<keyword evidence="2" id="KW-0560">Oxidoreductase</keyword>
<dbReference type="Gene3D" id="3.30.70.2520">
    <property type="match status" value="1"/>
</dbReference>
<dbReference type="EMBL" id="PDLO01000001">
    <property type="protein sequence ID" value="PHL00435.1"/>
    <property type="molecule type" value="Genomic_DNA"/>
</dbReference>
<dbReference type="RefSeq" id="WP_099105414.1">
    <property type="nucleotide sequence ID" value="NZ_JAATJF010000001.1"/>
</dbReference>
<dbReference type="Gene3D" id="3.30.465.10">
    <property type="match status" value="1"/>
</dbReference>
<dbReference type="PIRSF" id="PIRSF000136">
    <property type="entry name" value="LGO_GLO"/>
    <property type="match status" value="1"/>
</dbReference>
<dbReference type="Pfam" id="PF01565">
    <property type="entry name" value="FAD_binding_4"/>
    <property type="match status" value="1"/>
</dbReference>
<comment type="caution">
    <text evidence="4">The sequence shown here is derived from an EMBL/GenBank/DDBJ whole genome shotgun (WGS) entry which is preliminary data.</text>
</comment>
<sequence>MNRNEFLRCSALTVAGGMILPLMGCTSTSTGPGLQVDDPGLRQNWAGNYTYRAENLYEPATVEEVQQLVNRLGKQKALGSRHCFNNIADSPLNQISTRKLNRFLKLDAESGTATVQAGARYGDFAENLHQQGFALHNLASLPHITVAGACATATHGSGVTNGNLATSVRSLNLVKSDGELVTIDRNHPDFPAVVVGLGAFGVVTQLTLEVQPTFEVRQDVFVDLPLASATDHFDAIMSAGYSVSLFTDWQDKKVSEVWVKRRMDQHPEDLGDDFYGATAATENMHPIASLSNEAVSDQMGRPGPWYDRLPHFRMGFTPSAGRELQAEYFVPRDRAVEAILAVEAMREEIHPPLFITEIRTIAADEFWASPCYGRDSVAIHFTLKQEEAAVMALLPRIEAALAPFGVRPHWGKLFTIDAATLRQRYPRLEEFVALARTYDPGAKFRNAYLDERLFT</sequence>
<name>A0A2G0CKE2_9BACT</name>
<dbReference type="InterPro" id="IPR016171">
    <property type="entry name" value="Vanillyl_alc_oxidase_C-sub2"/>
</dbReference>
<evidence type="ECO:0000256" key="1">
    <source>
        <dbReference type="ARBA" id="ARBA00022827"/>
    </source>
</evidence>
<dbReference type="InterPro" id="IPR006094">
    <property type="entry name" value="Oxid_FAD_bind_N"/>
</dbReference>
<evidence type="ECO:0000256" key="2">
    <source>
        <dbReference type="ARBA" id="ARBA00023002"/>
    </source>
</evidence>
<feature type="domain" description="FAD-binding PCMH-type" evidence="3">
    <location>
        <begin position="49"/>
        <end position="213"/>
    </location>
</feature>
<proteinExistence type="predicted"/>
<dbReference type="PANTHER" id="PTHR43762">
    <property type="entry name" value="L-GULONOLACTONE OXIDASE"/>
    <property type="match status" value="1"/>
</dbReference>
<evidence type="ECO:0000259" key="3">
    <source>
        <dbReference type="PROSITE" id="PS51387"/>
    </source>
</evidence>
<dbReference type="Pfam" id="PF04030">
    <property type="entry name" value="ALO"/>
    <property type="match status" value="1"/>
</dbReference>
<dbReference type="InterPro" id="IPR007173">
    <property type="entry name" value="ALO_C"/>
</dbReference>
<dbReference type="Gene3D" id="3.30.70.2530">
    <property type="match status" value="1"/>
</dbReference>
<dbReference type="Proteomes" id="UP000226437">
    <property type="component" value="Unassembled WGS sequence"/>
</dbReference>
<dbReference type="OrthoDB" id="9800184at2"/>
<dbReference type="GO" id="GO:0016020">
    <property type="term" value="C:membrane"/>
    <property type="evidence" value="ECO:0007669"/>
    <property type="project" value="InterPro"/>
</dbReference>
<organism evidence="4 5">
    <name type="scientific">Neolewinella marina</name>
    <dbReference type="NCBI Taxonomy" id="438751"/>
    <lineage>
        <taxon>Bacteria</taxon>
        <taxon>Pseudomonadati</taxon>
        <taxon>Bacteroidota</taxon>
        <taxon>Saprospiria</taxon>
        <taxon>Saprospirales</taxon>
        <taxon>Lewinellaceae</taxon>
        <taxon>Neolewinella</taxon>
    </lineage>
</organism>
<gene>
    <name evidence="4" type="ORF">CGL56_05230</name>
</gene>
<keyword evidence="1" id="KW-0274">FAD</keyword>
<dbReference type="AlphaFoldDB" id="A0A2G0CKE2"/>
<dbReference type="PROSITE" id="PS51387">
    <property type="entry name" value="FAD_PCMH"/>
    <property type="match status" value="1"/>
</dbReference>
<dbReference type="SUPFAM" id="SSF56176">
    <property type="entry name" value="FAD-binding/transporter-associated domain-like"/>
    <property type="match status" value="1"/>
</dbReference>
<dbReference type="InterPro" id="IPR016166">
    <property type="entry name" value="FAD-bd_PCMH"/>
</dbReference>
<reference evidence="4 5" key="1">
    <citation type="submission" date="2017-10" db="EMBL/GenBank/DDBJ databases">
        <title>The draft genome sequence of Lewinella marina KCTC 32374.</title>
        <authorList>
            <person name="Wang K."/>
        </authorList>
    </citation>
    <scope>NUCLEOTIDE SEQUENCE [LARGE SCALE GENOMIC DNA]</scope>
    <source>
        <strain evidence="4 5">MKG-38</strain>
    </source>
</reference>
<accession>A0A2G0CKE2</accession>
<dbReference type="InterPro" id="IPR016167">
    <property type="entry name" value="FAD-bd_PCMH_sub1"/>
</dbReference>
<dbReference type="InterPro" id="IPR010031">
    <property type="entry name" value="FAD_lactone_oxidase-like"/>
</dbReference>
<dbReference type="Gene3D" id="3.30.43.10">
    <property type="entry name" value="Uridine Diphospho-n-acetylenolpyruvylglucosamine Reductase, domain 2"/>
    <property type="match status" value="1"/>
</dbReference>
<evidence type="ECO:0000313" key="5">
    <source>
        <dbReference type="Proteomes" id="UP000226437"/>
    </source>
</evidence>
<dbReference type="GO" id="GO:0071949">
    <property type="term" value="F:FAD binding"/>
    <property type="evidence" value="ECO:0007669"/>
    <property type="project" value="InterPro"/>
</dbReference>
<dbReference type="InterPro" id="IPR036318">
    <property type="entry name" value="FAD-bd_PCMH-like_sf"/>
</dbReference>
<dbReference type="InterPro" id="IPR016169">
    <property type="entry name" value="FAD-bd_PCMH_sub2"/>
</dbReference>
<keyword evidence="1" id="KW-0285">Flavoprotein</keyword>
<evidence type="ECO:0000313" key="4">
    <source>
        <dbReference type="EMBL" id="PHL00435.1"/>
    </source>
</evidence>
<dbReference type="PANTHER" id="PTHR43762:SF1">
    <property type="entry name" value="D-ARABINONO-1,4-LACTONE OXIDASE"/>
    <property type="match status" value="1"/>
</dbReference>